<dbReference type="Pfam" id="PF00263">
    <property type="entry name" value="Secretin"/>
    <property type="match status" value="1"/>
</dbReference>
<feature type="domain" description="Type II/III secretion system secretin-like" evidence="3">
    <location>
        <begin position="673"/>
        <end position="864"/>
    </location>
</feature>
<evidence type="ECO:0000256" key="1">
    <source>
        <dbReference type="RuleBase" id="RU004003"/>
    </source>
</evidence>
<dbReference type="PANTHER" id="PTHR30604">
    <property type="entry name" value="PROTEIN TRANSPORT PROTEIN HOFQ"/>
    <property type="match status" value="1"/>
</dbReference>
<feature type="region of interest" description="Disordered" evidence="2">
    <location>
        <begin position="886"/>
        <end position="906"/>
    </location>
</feature>
<organism evidence="4 5">
    <name type="scientific">Coraliomargarita akajimensis (strain DSM 45221 / IAM 15411 / JCM 23193 / KCTC 12865 / 04OKA010-24)</name>
    <dbReference type="NCBI Taxonomy" id="583355"/>
    <lineage>
        <taxon>Bacteria</taxon>
        <taxon>Pseudomonadati</taxon>
        <taxon>Verrucomicrobiota</taxon>
        <taxon>Opitutia</taxon>
        <taxon>Puniceicoccales</taxon>
        <taxon>Coraliomargaritaceae</taxon>
        <taxon>Coraliomargarita</taxon>
    </lineage>
</organism>
<reference evidence="4 5" key="1">
    <citation type="journal article" date="2010" name="Stand. Genomic Sci.">
        <title>Complete genome sequence of Coraliomargarita akajimensis type strain (04OKA010-24).</title>
        <authorList>
            <person name="Mavromatis K."/>
            <person name="Abt B."/>
            <person name="Brambilla E."/>
            <person name="Lapidus A."/>
            <person name="Copeland A."/>
            <person name="Deshpande S."/>
            <person name="Nolan M."/>
            <person name="Lucas S."/>
            <person name="Tice H."/>
            <person name="Cheng J.F."/>
            <person name="Han C."/>
            <person name="Detter J.C."/>
            <person name="Woyke T."/>
            <person name="Goodwin L."/>
            <person name="Pitluck S."/>
            <person name="Held B."/>
            <person name="Brettin T."/>
            <person name="Tapia R."/>
            <person name="Ivanova N."/>
            <person name="Mikhailova N."/>
            <person name="Pati A."/>
            <person name="Liolios K."/>
            <person name="Chen A."/>
            <person name="Palaniappan K."/>
            <person name="Land M."/>
            <person name="Hauser L."/>
            <person name="Chang Y.J."/>
            <person name="Jeffries C.D."/>
            <person name="Rohde M."/>
            <person name="Goker M."/>
            <person name="Bristow J."/>
            <person name="Eisen J.A."/>
            <person name="Markowitz V."/>
            <person name="Hugenholtz P."/>
            <person name="Klenk H.P."/>
            <person name="Kyrpides N.C."/>
        </authorList>
    </citation>
    <scope>NUCLEOTIDE SEQUENCE [LARGE SCALE GENOMIC DNA]</scope>
    <source>
        <strain evidence="5">DSM 45221 / IAM 15411 / JCM 23193 / KCTC 12865</strain>
    </source>
</reference>
<name>D5EKP9_CORAD</name>
<evidence type="ECO:0000256" key="2">
    <source>
        <dbReference type="SAM" id="MobiDB-lite"/>
    </source>
</evidence>
<dbReference type="STRING" id="583355.Caka_1938"/>
<keyword evidence="5" id="KW-1185">Reference proteome</keyword>
<dbReference type="GO" id="GO:0009306">
    <property type="term" value="P:protein secretion"/>
    <property type="evidence" value="ECO:0007669"/>
    <property type="project" value="InterPro"/>
</dbReference>
<dbReference type="PANTHER" id="PTHR30604:SF1">
    <property type="entry name" value="DNA UTILIZATION PROTEIN HOFQ"/>
    <property type="match status" value="1"/>
</dbReference>
<protein>
    <submittedName>
        <fullName evidence="4">Type II and III secretion system protein</fullName>
    </submittedName>
</protein>
<feature type="compositionally biased region" description="Polar residues" evidence="2">
    <location>
        <begin position="886"/>
        <end position="899"/>
    </location>
</feature>
<comment type="similarity">
    <text evidence="1">Belongs to the bacterial secretin family.</text>
</comment>
<sequence length="906" mass="97068">MKKYLAIRARQAAPYMAAAAMTVAMFSPQMVDAQDASEKIRLMAETLRARDSGDLETAKMKAEELIKIAPEDENVQRLNASINREIERQNDGAPVYGQAAVEEAAAPAAEEAVAAATEEASVVDQAAAEQESKVAAAEQAIKDAEKLADLGAYEDAKELLDQADASLTLNTATADTIEAVRDAKAEVIYTQAVASADASEFEDAEGYLVEYLAAGGHANKARKLADRLDKHIRNPYEVDINEVSPEYVQTRIKVRELLTTGRAQFLNGDYEGAAATFKEVEARDANNAEAKLFSTKIAEVLGEIHQQNQYKTRSEMLTEVDQQWERPKVFDVTSGPEGPTDKGGATAEKMNKIVIPQVNFAGMELTRVIQTLSELSVEYDVEKVGVNIVPLFDSNANNPRVNISLRNLSLDRILNFVTQQVNFSYDIGEDAVTVSPTGNDAISVASTTEFFPISRATIIRLTGVSDDAGGGGGAVDPFAAPAAGGGGSSDDKTDALKAFFQRAGVNFEIPGASLAFDGEQLIVTQSRRNLERMRTILRNYNEVKQVEIEAKFLEVAQNDLEELGFDWTVGEGAQTIVDEFGAPVLDQFGNPTVAYQRNVSTQGRTLADAFSADTASSAINITDVFGNESSVSTQPPANPSTIDLAANAASLFTATGWSMFGADVNLAIRAIARQSGSDLMSAPKVTVLSGKRANITVAQELRYPESYGDIESTVSSNNNGGAAISITAGTPEDFVVRNVGVELAVTPNVENDDTISLILEPRVTEFEGFVEYGGPSVALASGTTVTVPAGFYQPVFSTREISTEVTIFDGATIVMGGLTRDEVKYIEDKVPVLGDIPALGRLFRSEGETRQKRNLLIFVTANMVSPGGSPARQNTRSVAANSLFQNPTIMTPSGTANRTVENDAAE</sequence>
<dbReference type="KEGG" id="caa:Caka_1938"/>
<dbReference type="RefSeq" id="WP_013043678.1">
    <property type="nucleotide sequence ID" value="NC_014008.1"/>
</dbReference>
<dbReference type="EMBL" id="CP001998">
    <property type="protein sequence ID" value="ADE54956.1"/>
    <property type="molecule type" value="Genomic_DNA"/>
</dbReference>
<dbReference type="eggNOG" id="COG1450">
    <property type="taxonomic scope" value="Bacteria"/>
</dbReference>
<proteinExistence type="inferred from homology"/>
<dbReference type="InterPro" id="IPR051808">
    <property type="entry name" value="Type_IV_pilus_biogenesis"/>
</dbReference>
<dbReference type="AlphaFoldDB" id="D5EKP9"/>
<dbReference type="OrthoDB" id="182525at2"/>
<evidence type="ECO:0000259" key="3">
    <source>
        <dbReference type="Pfam" id="PF00263"/>
    </source>
</evidence>
<accession>D5EKP9</accession>
<gene>
    <name evidence="4" type="ordered locus">Caka_1938</name>
</gene>
<dbReference type="HOGENOM" id="CLU_323099_0_0_0"/>
<dbReference type="InterPro" id="IPR004846">
    <property type="entry name" value="T2SS/T3SS_dom"/>
</dbReference>
<evidence type="ECO:0000313" key="5">
    <source>
        <dbReference type="Proteomes" id="UP000000925"/>
    </source>
</evidence>
<dbReference type="Proteomes" id="UP000000925">
    <property type="component" value="Chromosome"/>
</dbReference>
<evidence type="ECO:0000313" key="4">
    <source>
        <dbReference type="EMBL" id="ADE54956.1"/>
    </source>
</evidence>
<dbReference type="eggNOG" id="COG3064">
    <property type="taxonomic scope" value="Bacteria"/>
</dbReference>